<dbReference type="AlphaFoldDB" id="A0A1I8BIK2"/>
<feature type="compositionally biased region" description="Low complexity" evidence="1">
    <location>
        <begin position="145"/>
        <end position="161"/>
    </location>
</feature>
<dbReference type="Proteomes" id="UP000095281">
    <property type="component" value="Unplaced"/>
</dbReference>
<sequence length="194" mass="21278">MNLFKEKTNTDKFNLSGSYIPLQPLNKQSGSQQPQFGSGYNSMEGGNAVLRQDVASQQLSNQLVCQGGSSFCDFVALEANKSQENLQPIKQNILNIGGQQPPSNYAIGVWSEWNERDVGVSLQNIPSVPVQQNFACPRGLGGSTNLQNNNPEEENQQTINEPSINFPSTSRELPDFVFNDDINLDQQIGDVGLD</sequence>
<evidence type="ECO:0000256" key="1">
    <source>
        <dbReference type="SAM" id="MobiDB-lite"/>
    </source>
</evidence>
<accession>A0A1I8BIK2</accession>
<name>A0A1I8BIK2_MELHA</name>
<reference evidence="3" key="1">
    <citation type="submission" date="2016-11" db="UniProtKB">
        <authorList>
            <consortium name="WormBaseParasite"/>
        </authorList>
    </citation>
    <scope>IDENTIFICATION</scope>
</reference>
<keyword evidence="2" id="KW-1185">Reference proteome</keyword>
<evidence type="ECO:0000313" key="2">
    <source>
        <dbReference type="Proteomes" id="UP000095281"/>
    </source>
</evidence>
<dbReference type="WBParaSite" id="MhA1_Contig2669.frz3.gene1">
    <property type="protein sequence ID" value="MhA1_Contig2669.frz3.gene1"/>
    <property type="gene ID" value="MhA1_Contig2669.frz3.gene1"/>
</dbReference>
<feature type="region of interest" description="Disordered" evidence="1">
    <location>
        <begin position="139"/>
        <end position="172"/>
    </location>
</feature>
<proteinExistence type="predicted"/>
<protein>
    <submittedName>
        <fullName evidence="3">Uncharacterized protein</fullName>
    </submittedName>
</protein>
<evidence type="ECO:0000313" key="3">
    <source>
        <dbReference type="WBParaSite" id="MhA1_Contig2669.frz3.gene1"/>
    </source>
</evidence>
<organism evidence="2 3">
    <name type="scientific">Meloidogyne hapla</name>
    <name type="common">Root-knot nematode worm</name>
    <dbReference type="NCBI Taxonomy" id="6305"/>
    <lineage>
        <taxon>Eukaryota</taxon>
        <taxon>Metazoa</taxon>
        <taxon>Ecdysozoa</taxon>
        <taxon>Nematoda</taxon>
        <taxon>Chromadorea</taxon>
        <taxon>Rhabditida</taxon>
        <taxon>Tylenchina</taxon>
        <taxon>Tylenchomorpha</taxon>
        <taxon>Tylenchoidea</taxon>
        <taxon>Meloidogynidae</taxon>
        <taxon>Meloidogyninae</taxon>
        <taxon>Meloidogyne</taxon>
    </lineage>
</organism>
<feature type="compositionally biased region" description="Polar residues" evidence="1">
    <location>
        <begin position="162"/>
        <end position="171"/>
    </location>
</feature>